<dbReference type="AlphaFoldDB" id="A0AA48KAQ1"/>
<dbReference type="KEGG" id="msil:METEAL_08970"/>
<name>A0AA48KAQ1_9BACT</name>
<keyword evidence="2" id="KW-1185">Reference proteome</keyword>
<evidence type="ECO:0000313" key="1">
    <source>
        <dbReference type="EMBL" id="BDU71723.1"/>
    </source>
</evidence>
<protein>
    <submittedName>
        <fullName evidence="1">Uncharacterized protein</fullName>
    </submittedName>
</protein>
<evidence type="ECO:0000313" key="2">
    <source>
        <dbReference type="Proteomes" id="UP001238179"/>
    </source>
</evidence>
<dbReference type="Proteomes" id="UP001238179">
    <property type="component" value="Chromosome"/>
</dbReference>
<proteinExistence type="predicted"/>
<reference evidence="2" key="1">
    <citation type="journal article" date="2023" name="Int. J. Syst. Evol. Microbiol.">
        <title>Mesoterricola silvestris gen. nov., sp. nov., Mesoterricola sediminis sp. nov., Geothrix oryzae sp. nov., Geothrix edaphica sp. nov., Geothrix rubra sp. nov., and Geothrix limicola sp. nov., six novel members of Acidobacteriota isolated from soils.</title>
        <authorList>
            <person name="Itoh H."/>
            <person name="Sugisawa Y."/>
            <person name="Mise K."/>
            <person name="Xu Z."/>
            <person name="Kuniyasu M."/>
            <person name="Ushijima N."/>
            <person name="Kawano K."/>
            <person name="Kobayashi E."/>
            <person name="Shiratori Y."/>
            <person name="Masuda Y."/>
            <person name="Senoo K."/>
        </authorList>
    </citation>
    <scope>NUCLEOTIDE SEQUENCE [LARGE SCALE GENOMIC DNA]</scope>
    <source>
        <strain evidence="2">W79</strain>
    </source>
</reference>
<sequence length="82" mass="9316">MPMRTGWIMLYLTTTWMLHPHLRNGPPWGDLRPTPAQRPIALTQGHGELRRPEKPGEAFHLILPGLQRSPRDLSGPPGGFRF</sequence>
<dbReference type="EMBL" id="AP027080">
    <property type="protein sequence ID" value="BDU71723.1"/>
    <property type="molecule type" value="Genomic_DNA"/>
</dbReference>
<accession>A0AA48KAQ1</accession>
<gene>
    <name evidence="1" type="ORF">METEAL_08970</name>
</gene>
<organism evidence="1 2">
    <name type="scientific">Mesoterricola silvestris</name>
    <dbReference type="NCBI Taxonomy" id="2927979"/>
    <lineage>
        <taxon>Bacteria</taxon>
        <taxon>Pseudomonadati</taxon>
        <taxon>Acidobacteriota</taxon>
        <taxon>Holophagae</taxon>
        <taxon>Holophagales</taxon>
        <taxon>Holophagaceae</taxon>
        <taxon>Mesoterricola</taxon>
    </lineage>
</organism>
<dbReference type="RefSeq" id="WP_316414626.1">
    <property type="nucleotide sequence ID" value="NZ_AP027080.1"/>
</dbReference>